<dbReference type="Pfam" id="PF00069">
    <property type="entry name" value="Pkinase"/>
    <property type="match status" value="1"/>
</dbReference>
<evidence type="ECO:0000256" key="8">
    <source>
        <dbReference type="ARBA" id="ARBA00048679"/>
    </source>
</evidence>
<sequence length="270" mass="31880">MPLQIKMFASGGDLNQILTQGKQEGGIQESEIWKILIQIILGVKVLHDNQILHQDLKSENVFVFKILKENHYKIGDFNIGKVTRKENAETGSPCIDIILQQFMFLLNNGKVNNTHIHVIFGQLVAQSMTWQHFNFPLEPMIYCPYTKRYRLVSMIRFHPNIVRIQNQFQKCSYKQIQRIDQIVIKFSKIQRSQRIADHCQLKLSRIQENQIIIYQSPIMKKQSKNYTQNKDLMLRLKIRYLCNLQLIQNNNNSNNNQEKNWSLLPQKKLD</sequence>
<evidence type="ECO:0000256" key="5">
    <source>
        <dbReference type="ARBA" id="ARBA00022777"/>
    </source>
</evidence>
<dbReference type="EC" id="2.7.11.1" evidence="1"/>
<dbReference type="EMBL" id="CAJJDP010000115">
    <property type="protein sequence ID" value="CAD8197783.1"/>
    <property type="molecule type" value="Genomic_DNA"/>
</dbReference>
<evidence type="ECO:0000256" key="1">
    <source>
        <dbReference type="ARBA" id="ARBA00012513"/>
    </source>
</evidence>
<feature type="domain" description="Protein kinase" evidence="9">
    <location>
        <begin position="1"/>
        <end position="212"/>
    </location>
</feature>
<comment type="caution">
    <text evidence="10">The sequence shown here is derived from an EMBL/GenBank/DDBJ whole genome shotgun (WGS) entry which is preliminary data.</text>
</comment>
<evidence type="ECO:0000313" key="11">
    <source>
        <dbReference type="Proteomes" id="UP000683925"/>
    </source>
</evidence>
<comment type="catalytic activity">
    <reaction evidence="7">
        <text>L-threonyl-[protein] + ATP = O-phospho-L-threonyl-[protein] + ADP + H(+)</text>
        <dbReference type="Rhea" id="RHEA:46608"/>
        <dbReference type="Rhea" id="RHEA-COMP:11060"/>
        <dbReference type="Rhea" id="RHEA-COMP:11605"/>
        <dbReference type="ChEBI" id="CHEBI:15378"/>
        <dbReference type="ChEBI" id="CHEBI:30013"/>
        <dbReference type="ChEBI" id="CHEBI:30616"/>
        <dbReference type="ChEBI" id="CHEBI:61977"/>
        <dbReference type="ChEBI" id="CHEBI:456216"/>
        <dbReference type="EC" id="2.7.11.1"/>
    </reaction>
</comment>
<dbReference type="PANTHER" id="PTHR44899">
    <property type="entry name" value="CAMK FAMILY PROTEIN KINASE"/>
    <property type="match status" value="1"/>
</dbReference>
<evidence type="ECO:0000256" key="2">
    <source>
        <dbReference type="ARBA" id="ARBA00022527"/>
    </source>
</evidence>
<proteinExistence type="predicted"/>
<evidence type="ECO:0000256" key="6">
    <source>
        <dbReference type="ARBA" id="ARBA00022840"/>
    </source>
</evidence>
<evidence type="ECO:0000256" key="3">
    <source>
        <dbReference type="ARBA" id="ARBA00022679"/>
    </source>
</evidence>
<evidence type="ECO:0000256" key="4">
    <source>
        <dbReference type="ARBA" id="ARBA00022741"/>
    </source>
</evidence>
<accession>A0A8S1XAB5</accession>
<dbReference type="OrthoDB" id="123077at2759"/>
<gene>
    <name evidence="10" type="ORF">POCTA_138.1.T1150073</name>
</gene>
<dbReference type="Proteomes" id="UP000683925">
    <property type="component" value="Unassembled WGS sequence"/>
</dbReference>
<protein>
    <recommendedName>
        <fullName evidence="1">non-specific serine/threonine protein kinase</fullName>
        <ecNumber evidence="1">2.7.11.1</ecNumber>
    </recommendedName>
</protein>
<keyword evidence="5" id="KW-0418">Kinase</keyword>
<dbReference type="AlphaFoldDB" id="A0A8S1XAB5"/>
<keyword evidence="4" id="KW-0547">Nucleotide-binding</keyword>
<reference evidence="10" key="1">
    <citation type="submission" date="2021-01" db="EMBL/GenBank/DDBJ databases">
        <authorList>
            <consortium name="Genoscope - CEA"/>
            <person name="William W."/>
        </authorList>
    </citation>
    <scope>NUCLEOTIDE SEQUENCE</scope>
</reference>
<keyword evidence="11" id="KW-1185">Reference proteome</keyword>
<name>A0A8S1XAB5_PAROT</name>
<dbReference type="InterPro" id="IPR051131">
    <property type="entry name" value="NEK_Ser/Thr_kinase_NIMA"/>
</dbReference>
<organism evidence="10 11">
    <name type="scientific">Paramecium octaurelia</name>
    <dbReference type="NCBI Taxonomy" id="43137"/>
    <lineage>
        <taxon>Eukaryota</taxon>
        <taxon>Sar</taxon>
        <taxon>Alveolata</taxon>
        <taxon>Ciliophora</taxon>
        <taxon>Intramacronucleata</taxon>
        <taxon>Oligohymenophorea</taxon>
        <taxon>Peniculida</taxon>
        <taxon>Parameciidae</taxon>
        <taxon>Paramecium</taxon>
    </lineage>
</organism>
<evidence type="ECO:0000259" key="9">
    <source>
        <dbReference type="PROSITE" id="PS50011"/>
    </source>
</evidence>
<keyword evidence="2" id="KW-0723">Serine/threonine-protein kinase</keyword>
<dbReference type="InterPro" id="IPR008271">
    <property type="entry name" value="Ser/Thr_kinase_AS"/>
</dbReference>
<comment type="catalytic activity">
    <reaction evidence="8">
        <text>L-seryl-[protein] + ATP = O-phospho-L-seryl-[protein] + ADP + H(+)</text>
        <dbReference type="Rhea" id="RHEA:17989"/>
        <dbReference type="Rhea" id="RHEA-COMP:9863"/>
        <dbReference type="Rhea" id="RHEA-COMP:11604"/>
        <dbReference type="ChEBI" id="CHEBI:15378"/>
        <dbReference type="ChEBI" id="CHEBI:29999"/>
        <dbReference type="ChEBI" id="CHEBI:30616"/>
        <dbReference type="ChEBI" id="CHEBI:83421"/>
        <dbReference type="ChEBI" id="CHEBI:456216"/>
        <dbReference type="EC" id="2.7.11.1"/>
    </reaction>
</comment>
<dbReference type="PROSITE" id="PS50011">
    <property type="entry name" value="PROTEIN_KINASE_DOM"/>
    <property type="match status" value="1"/>
</dbReference>
<dbReference type="GO" id="GO:0005524">
    <property type="term" value="F:ATP binding"/>
    <property type="evidence" value="ECO:0007669"/>
    <property type="project" value="UniProtKB-KW"/>
</dbReference>
<dbReference type="PANTHER" id="PTHR44899:SF3">
    <property type="entry name" value="SERINE_THREONINE-PROTEIN KINASE NEK1"/>
    <property type="match status" value="1"/>
</dbReference>
<evidence type="ECO:0000313" key="10">
    <source>
        <dbReference type="EMBL" id="CAD8197783.1"/>
    </source>
</evidence>
<dbReference type="InterPro" id="IPR000719">
    <property type="entry name" value="Prot_kinase_dom"/>
</dbReference>
<dbReference type="GO" id="GO:0004674">
    <property type="term" value="F:protein serine/threonine kinase activity"/>
    <property type="evidence" value="ECO:0007669"/>
    <property type="project" value="UniProtKB-KW"/>
</dbReference>
<keyword evidence="6" id="KW-0067">ATP-binding</keyword>
<evidence type="ECO:0000256" key="7">
    <source>
        <dbReference type="ARBA" id="ARBA00047899"/>
    </source>
</evidence>
<dbReference type="PROSITE" id="PS00108">
    <property type="entry name" value="PROTEIN_KINASE_ST"/>
    <property type="match status" value="1"/>
</dbReference>
<keyword evidence="3" id="KW-0808">Transferase</keyword>